<proteinExistence type="predicted"/>
<name>A0A6N8JG79_9BACT</name>
<protein>
    <submittedName>
        <fullName evidence="1">Uncharacterized protein</fullName>
    </submittedName>
</protein>
<dbReference type="InterPro" id="IPR015943">
    <property type="entry name" value="WD40/YVTN_repeat-like_dom_sf"/>
</dbReference>
<dbReference type="SUPFAM" id="SSF50998">
    <property type="entry name" value="Quinoprotein alcohol dehydrogenase-like"/>
    <property type="match status" value="1"/>
</dbReference>
<sequence>MEVADGSTFNLVKRSLEHDEILWIIPDFPNAFVQCAGKYLIASPKEDRRHSLIGYSGVTGEKLWTVDVSNYGTARINPFLPQEPCSICGEILIHQDLAAVLLSVGKLLVLELFSGRQHALIPDFGTNVFLTNDGKVYEMTKNRYGFADLQEGKYIPVRQDWGTTDKEIFAGGFLTRFSLSVNHVYGCTTSGLLFTLHRDSGRILEKQKLPLPIDGFVPAIYFPYIIGLRLIVLDNEGTIHLYKLSPQ</sequence>
<organism evidence="1 2">
    <name type="scientific">Chitinophaga oryziterrae</name>
    <dbReference type="NCBI Taxonomy" id="1031224"/>
    <lineage>
        <taxon>Bacteria</taxon>
        <taxon>Pseudomonadati</taxon>
        <taxon>Bacteroidota</taxon>
        <taxon>Chitinophagia</taxon>
        <taxon>Chitinophagales</taxon>
        <taxon>Chitinophagaceae</taxon>
        <taxon>Chitinophaga</taxon>
    </lineage>
</organism>
<gene>
    <name evidence="1" type="ORF">GO495_22195</name>
</gene>
<dbReference type="AlphaFoldDB" id="A0A6N8JG79"/>
<accession>A0A6N8JG79</accession>
<evidence type="ECO:0000313" key="1">
    <source>
        <dbReference type="EMBL" id="MVT43326.1"/>
    </source>
</evidence>
<keyword evidence="2" id="KW-1185">Reference proteome</keyword>
<dbReference type="InterPro" id="IPR011047">
    <property type="entry name" value="Quinoprotein_ADH-like_sf"/>
</dbReference>
<dbReference type="Gene3D" id="2.130.10.10">
    <property type="entry name" value="YVTN repeat-like/Quinoprotein amine dehydrogenase"/>
    <property type="match status" value="1"/>
</dbReference>
<dbReference type="Proteomes" id="UP000468388">
    <property type="component" value="Unassembled WGS sequence"/>
</dbReference>
<reference evidence="1 2" key="1">
    <citation type="submission" date="2019-12" db="EMBL/GenBank/DDBJ databases">
        <title>The draft genomic sequence of strain Chitinophaga oryziterrae JCM 16595.</title>
        <authorList>
            <person name="Zhang X."/>
        </authorList>
    </citation>
    <scope>NUCLEOTIDE SEQUENCE [LARGE SCALE GENOMIC DNA]</scope>
    <source>
        <strain evidence="1 2">JCM 16595</strain>
    </source>
</reference>
<comment type="caution">
    <text evidence="1">The sequence shown here is derived from an EMBL/GenBank/DDBJ whole genome shotgun (WGS) entry which is preliminary data.</text>
</comment>
<evidence type="ECO:0000313" key="2">
    <source>
        <dbReference type="Proteomes" id="UP000468388"/>
    </source>
</evidence>
<dbReference type="RefSeq" id="WP_170302707.1">
    <property type="nucleotide sequence ID" value="NZ_BAAAZB010000026.1"/>
</dbReference>
<dbReference type="EMBL" id="WRXO01000007">
    <property type="protein sequence ID" value="MVT43326.1"/>
    <property type="molecule type" value="Genomic_DNA"/>
</dbReference>